<keyword evidence="1" id="KW-0226">DNA condensation</keyword>
<protein>
    <submittedName>
        <fullName evidence="4">HU family DNA-binding protein</fullName>
    </submittedName>
</protein>
<evidence type="ECO:0000256" key="2">
    <source>
        <dbReference type="ARBA" id="ARBA00023125"/>
    </source>
</evidence>
<comment type="similarity">
    <text evidence="3">Belongs to the bacterial histone-like protein family.</text>
</comment>
<reference evidence="4 5" key="1">
    <citation type="submission" date="2023-06" db="EMBL/GenBank/DDBJ databases">
        <title>Antibody response to the Sneathia vaginalis cytopathogenic toxin A during pregnancy.</title>
        <authorList>
            <person name="Mccoy Z.T."/>
            <person name="Serrano M.G."/>
            <person name="Spaine K."/>
            <person name="Edwards D.J."/>
            <person name="Buck G.A."/>
            <person name="Jefferson K."/>
        </authorList>
    </citation>
    <scope>NUCLEOTIDE SEQUENCE [LARGE SCALE GENOMIC DNA]</scope>
    <source>
        <strain evidence="4 5">CCUG 42621</strain>
    </source>
</reference>
<dbReference type="SUPFAM" id="SSF47729">
    <property type="entry name" value="IHF-like DNA-binding proteins"/>
    <property type="match status" value="1"/>
</dbReference>
<comment type="caution">
    <text evidence="4">The sequence shown here is derived from an EMBL/GenBank/DDBJ whole genome shotgun (WGS) entry which is preliminary data.</text>
</comment>
<proteinExistence type="inferred from homology"/>
<evidence type="ECO:0000256" key="1">
    <source>
        <dbReference type="ARBA" id="ARBA00023067"/>
    </source>
</evidence>
<organism evidence="4 5">
    <name type="scientific">Sneathia sanguinegens</name>
    <dbReference type="NCBI Taxonomy" id="40543"/>
    <lineage>
        <taxon>Bacteria</taxon>
        <taxon>Fusobacteriati</taxon>
        <taxon>Fusobacteriota</taxon>
        <taxon>Fusobacteriia</taxon>
        <taxon>Fusobacteriales</taxon>
        <taxon>Leptotrichiaceae</taxon>
        <taxon>Sneathia</taxon>
    </lineage>
</organism>
<dbReference type="Proteomes" id="UP001225134">
    <property type="component" value="Unassembled WGS sequence"/>
</dbReference>
<dbReference type="Pfam" id="PF00216">
    <property type="entry name" value="Bac_DNA_binding"/>
    <property type="match status" value="1"/>
</dbReference>
<dbReference type="GO" id="GO:0003677">
    <property type="term" value="F:DNA binding"/>
    <property type="evidence" value="ECO:0007669"/>
    <property type="project" value="UniProtKB-KW"/>
</dbReference>
<keyword evidence="5" id="KW-1185">Reference proteome</keyword>
<dbReference type="InterPro" id="IPR010992">
    <property type="entry name" value="IHF-like_DNA-bd_dom_sf"/>
</dbReference>
<name>A0ABT7HJ23_9FUSO</name>
<evidence type="ECO:0000256" key="3">
    <source>
        <dbReference type="RuleBase" id="RU003939"/>
    </source>
</evidence>
<dbReference type="PANTHER" id="PTHR33175:SF3">
    <property type="entry name" value="DNA-BINDING PROTEIN HU-BETA"/>
    <property type="match status" value="1"/>
</dbReference>
<dbReference type="EMBL" id="JASSPP010000001">
    <property type="protein sequence ID" value="MDK9580000.1"/>
    <property type="molecule type" value="Genomic_DNA"/>
</dbReference>
<dbReference type="PANTHER" id="PTHR33175">
    <property type="entry name" value="DNA-BINDING PROTEIN HU"/>
    <property type="match status" value="1"/>
</dbReference>
<evidence type="ECO:0000313" key="5">
    <source>
        <dbReference type="Proteomes" id="UP001225134"/>
    </source>
</evidence>
<evidence type="ECO:0000313" key="4">
    <source>
        <dbReference type="EMBL" id="MDK9580000.1"/>
    </source>
</evidence>
<dbReference type="SMART" id="SM00411">
    <property type="entry name" value="BHL"/>
    <property type="match status" value="1"/>
</dbReference>
<sequence>MSKKEFVEAFAASTGESKKRSEELVSEFLKLVEKCLIEGNDVQFVGWGTFATKAKAARKGRNPKDGTEIEIPAKTVVKFKVGKKLADAVAEAK</sequence>
<dbReference type="Gene3D" id="4.10.520.10">
    <property type="entry name" value="IHF-like DNA-binding proteins"/>
    <property type="match status" value="1"/>
</dbReference>
<accession>A0ABT7HJ23</accession>
<dbReference type="InterPro" id="IPR000119">
    <property type="entry name" value="Hist_DNA-bd"/>
</dbReference>
<gene>
    <name evidence="4" type="ORF">QQA45_00445</name>
</gene>
<dbReference type="RefSeq" id="WP_066729557.1">
    <property type="nucleotide sequence ID" value="NZ_CAMPUK010000001.1"/>
</dbReference>
<dbReference type="PRINTS" id="PR01727">
    <property type="entry name" value="DNABINDINGHU"/>
</dbReference>
<dbReference type="CDD" id="cd13831">
    <property type="entry name" value="HU"/>
    <property type="match status" value="1"/>
</dbReference>
<keyword evidence="2 4" id="KW-0238">DNA-binding</keyword>